<dbReference type="HOGENOM" id="CLU_004217_2_2_0"/>
<comment type="cofactor">
    <cofactor evidence="8">
        <name>Mg(2+)</name>
        <dbReference type="ChEBI" id="CHEBI:18420"/>
    </cofactor>
</comment>
<dbReference type="InterPro" id="IPR036345">
    <property type="entry name" value="ExoRNase_PH_dom2_sf"/>
</dbReference>
<dbReference type="SUPFAM" id="SSF46915">
    <property type="entry name" value="Polynucleotide phosphorylase/guanosine pentaphosphate synthase (PNPase/GPSI), domain 3"/>
    <property type="match status" value="1"/>
</dbReference>
<dbReference type="FunFam" id="3.30.1370.10:FF:000001">
    <property type="entry name" value="Polyribonucleotide nucleotidyltransferase"/>
    <property type="match status" value="1"/>
</dbReference>
<dbReference type="SUPFAM" id="SSF50249">
    <property type="entry name" value="Nucleic acid-binding proteins"/>
    <property type="match status" value="1"/>
</dbReference>
<keyword evidence="2 8" id="KW-0963">Cytoplasm</keyword>
<keyword evidence="4 8" id="KW-0548">Nucleotidyltransferase</keyword>
<dbReference type="SUPFAM" id="SSF54211">
    <property type="entry name" value="Ribosomal protein S5 domain 2-like"/>
    <property type="match status" value="2"/>
</dbReference>
<evidence type="ECO:0000256" key="6">
    <source>
        <dbReference type="ARBA" id="ARBA00022842"/>
    </source>
</evidence>
<dbReference type="AlphaFoldDB" id="W0RNB2"/>
<dbReference type="Pfam" id="PF03726">
    <property type="entry name" value="PNPase"/>
    <property type="match status" value="1"/>
</dbReference>
<dbReference type="Gene3D" id="2.40.50.140">
    <property type="entry name" value="Nucleic acid-binding proteins"/>
    <property type="match status" value="1"/>
</dbReference>
<evidence type="ECO:0000256" key="3">
    <source>
        <dbReference type="ARBA" id="ARBA00022679"/>
    </source>
</evidence>
<dbReference type="FunFam" id="3.30.230.70:FF:000002">
    <property type="entry name" value="Polyribonucleotide nucleotidyltransferase"/>
    <property type="match status" value="1"/>
</dbReference>
<dbReference type="EC" id="2.7.7.8" evidence="8"/>
<keyword evidence="3 8" id="KW-0808">Transferase</keyword>
<dbReference type="InterPro" id="IPR015847">
    <property type="entry name" value="ExoRNase_PH_dom2"/>
</dbReference>
<dbReference type="GO" id="GO:0000287">
    <property type="term" value="F:magnesium ion binding"/>
    <property type="evidence" value="ECO:0007669"/>
    <property type="project" value="UniProtKB-UniRule"/>
</dbReference>
<dbReference type="InParanoid" id="W0RNB2"/>
<proteinExistence type="inferred from homology"/>
<reference evidence="11 12" key="1">
    <citation type="journal article" date="2014" name="Genome Announc.">
        <title>Genome Sequence and Methylome of Soil Bacterium Gemmatirosa kalamazoonensis KBS708T, a Member of the Rarely Cultivated Gemmatimonadetes Phylum.</title>
        <authorList>
            <person name="Debruyn J.M."/>
            <person name="Radosevich M."/>
            <person name="Wommack K.E."/>
            <person name="Polson S.W."/>
            <person name="Hauser L.J."/>
            <person name="Fawaz M.N."/>
            <person name="Korlach J."/>
            <person name="Tsai Y.C."/>
        </authorList>
    </citation>
    <scope>NUCLEOTIDE SEQUENCE [LARGE SCALE GENOMIC DNA]</scope>
    <source>
        <strain evidence="11 12">KBS708</strain>
    </source>
</reference>
<evidence type="ECO:0000256" key="8">
    <source>
        <dbReference type="HAMAP-Rule" id="MF_01595"/>
    </source>
</evidence>
<dbReference type="FunCoup" id="W0RNB2">
    <property type="interactions" value="534"/>
</dbReference>
<dbReference type="Pfam" id="PF00575">
    <property type="entry name" value="S1"/>
    <property type="match status" value="1"/>
</dbReference>
<feature type="region of interest" description="Disordered" evidence="9">
    <location>
        <begin position="685"/>
        <end position="764"/>
    </location>
</feature>
<evidence type="ECO:0000256" key="5">
    <source>
        <dbReference type="ARBA" id="ARBA00022723"/>
    </source>
</evidence>
<dbReference type="eggNOG" id="COG1185">
    <property type="taxonomic scope" value="Bacteria"/>
</dbReference>
<dbReference type="CDD" id="cd11363">
    <property type="entry name" value="RNase_PH_PNPase_1"/>
    <property type="match status" value="1"/>
</dbReference>
<feature type="binding site" evidence="8">
    <location>
        <position position="485"/>
    </location>
    <ligand>
        <name>Mg(2+)</name>
        <dbReference type="ChEBI" id="CHEBI:18420"/>
    </ligand>
</feature>
<dbReference type="Pfam" id="PF03725">
    <property type="entry name" value="RNase_PH_C"/>
    <property type="match status" value="1"/>
</dbReference>
<dbReference type="PATRIC" id="fig|861299.3.peg.3452"/>
<dbReference type="InterPro" id="IPR036456">
    <property type="entry name" value="PNPase_PH_RNA-bd_sf"/>
</dbReference>
<dbReference type="Proteomes" id="UP000019151">
    <property type="component" value="Chromosome"/>
</dbReference>
<dbReference type="InterPro" id="IPR012162">
    <property type="entry name" value="PNPase"/>
</dbReference>
<feature type="binding site" evidence="8">
    <location>
        <position position="491"/>
    </location>
    <ligand>
        <name>Mg(2+)</name>
        <dbReference type="ChEBI" id="CHEBI:18420"/>
    </ligand>
</feature>
<evidence type="ECO:0000313" key="12">
    <source>
        <dbReference type="Proteomes" id="UP000019151"/>
    </source>
</evidence>
<feature type="domain" description="S1 motif" evidence="10">
    <location>
        <begin position="621"/>
        <end position="689"/>
    </location>
</feature>
<dbReference type="InterPro" id="IPR001247">
    <property type="entry name" value="ExoRNase_PH_dom1"/>
</dbReference>
<comment type="similarity">
    <text evidence="1 8">Belongs to the polyribonucleotide nucleotidyltransferase family.</text>
</comment>
<dbReference type="KEGG" id="gba:J421_3401"/>
<evidence type="ECO:0000256" key="7">
    <source>
        <dbReference type="ARBA" id="ARBA00022884"/>
    </source>
</evidence>
<dbReference type="SUPFAM" id="SSF55666">
    <property type="entry name" value="Ribonuclease PH domain 2-like"/>
    <property type="match status" value="2"/>
</dbReference>
<dbReference type="InterPro" id="IPR003029">
    <property type="entry name" value="S1_domain"/>
</dbReference>
<keyword evidence="7 8" id="KW-0694">RNA-binding</keyword>
<sequence>MTQRVERTFAGRKLVIETGRMAKQAAGSALVQFGDTMVLAAVTVSDTQSPLPFFPLTVEYREKSYAAGKIPGGFIKREGRPHDAEILSARIIDRSIRPLFPEGFKNEVQVFIYVISADQENDADVLALVAASYALNASKIPFLGPIAGVRVGRVQENWVLNPTFQQLQYSDLELVVAGSQDSIVMVEGGALEVSEEDVVNALQVAHGGVRELIAMQQELLDKAGRVAKMTWTKAEVPENVSARVKELAEGKIAEAINQPEKHTRVQAVEDVKKAVKEQLLPEFPDNSKDFGSILGDIEYNALRGQVLSTGLRVDGRKPTEVRPISIDTKVLPRAHGSALFTRGQTQALVAVTLGTAQDVQRLDSIDDAGETEKTFMLHYNFPPFSTGEVRPVRGTSRREIGHGNLAERALQGVLPPFEEFPYTVRIVSDVLESNGSSSMASVCGGSLALFDAGVPMQAAVAGVAMGLIKEGEKYAILTDILGTEDHLGDMDFKVAGTRNGITSIQMDIKIEGLDLRIMTEALAQAKAGRLHILGEMEKALGTPRTELSPYAPRIVTVQISPEKIGDLIGPKGKTIRGIQDETGAEITVDDTGTVTIAAVGGESMERARQMVMAITAEPIVGETYEGTVKSTTAFGAFVEIMPGTEALLHISEMRHARVEKTEDVVKKGDRVKVKLIDRDERGRLRLSMKALEPKPEGAPEAPAEGNGDRPRGERSERPPRAESNGGEERAERAPREEGAAAGGGSGRRPRSGPRRGSRDDRGER</sequence>
<dbReference type="InterPro" id="IPR036612">
    <property type="entry name" value="KH_dom_type_1_sf"/>
</dbReference>
<name>W0RNB2_9BACT</name>
<evidence type="ECO:0000259" key="10">
    <source>
        <dbReference type="PROSITE" id="PS50126"/>
    </source>
</evidence>
<dbReference type="STRING" id="861299.J421_3401"/>
<comment type="function">
    <text evidence="8">Involved in mRNA degradation. Catalyzes the phosphorolysis of single-stranded polyribonucleotides processively in the 3'- to 5'-direction.</text>
</comment>
<dbReference type="SUPFAM" id="SSF54791">
    <property type="entry name" value="Eukaryotic type KH-domain (KH-domain type I)"/>
    <property type="match status" value="1"/>
</dbReference>
<dbReference type="InterPro" id="IPR027408">
    <property type="entry name" value="PNPase/RNase_PH_dom_sf"/>
</dbReference>
<dbReference type="GO" id="GO:0003723">
    <property type="term" value="F:RNA binding"/>
    <property type="evidence" value="ECO:0007669"/>
    <property type="project" value="UniProtKB-UniRule"/>
</dbReference>
<dbReference type="Gene3D" id="3.30.230.70">
    <property type="entry name" value="GHMP Kinase, N-terminal domain"/>
    <property type="match status" value="2"/>
</dbReference>
<keyword evidence="12" id="KW-1185">Reference proteome</keyword>
<accession>W0RNB2</accession>
<dbReference type="Gene3D" id="3.30.1370.10">
    <property type="entry name" value="K Homology domain, type 1"/>
    <property type="match status" value="1"/>
</dbReference>
<dbReference type="OrthoDB" id="9804305at2"/>
<dbReference type="NCBIfam" id="TIGR03591">
    <property type="entry name" value="polynuc_phos"/>
    <property type="match status" value="1"/>
</dbReference>
<dbReference type="InterPro" id="IPR020568">
    <property type="entry name" value="Ribosomal_Su5_D2-typ_SF"/>
</dbReference>
<dbReference type="InterPro" id="IPR004087">
    <property type="entry name" value="KH_dom"/>
</dbReference>
<dbReference type="HAMAP" id="MF_01595">
    <property type="entry name" value="PNPase"/>
    <property type="match status" value="1"/>
</dbReference>
<dbReference type="PROSITE" id="PS50126">
    <property type="entry name" value="S1"/>
    <property type="match status" value="1"/>
</dbReference>
<protein>
    <recommendedName>
        <fullName evidence="8">Polyribonucleotide nucleotidyltransferase</fullName>
        <ecNumber evidence="8">2.7.7.8</ecNumber>
    </recommendedName>
    <alternativeName>
        <fullName evidence="8">Polynucleotide phosphorylase</fullName>
        <shortName evidence="8">PNPase</shortName>
    </alternativeName>
</protein>
<dbReference type="PIRSF" id="PIRSF005499">
    <property type="entry name" value="PNPase"/>
    <property type="match status" value="1"/>
</dbReference>
<dbReference type="CDD" id="cd04472">
    <property type="entry name" value="S1_PNPase"/>
    <property type="match status" value="1"/>
</dbReference>
<dbReference type="PANTHER" id="PTHR11252:SF0">
    <property type="entry name" value="POLYRIBONUCLEOTIDE NUCLEOTIDYLTRANSFERASE 1, MITOCHONDRIAL"/>
    <property type="match status" value="1"/>
</dbReference>
<organism evidence="11 12">
    <name type="scientific">Gemmatirosa kalamazoonensis</name>
    <dbReference type="NCBI Taxonomy" id="861299"/>
    <lineage>
        <taxon>Bacteria</taxon>
        <taxon>Pseudomonadati</taxon>
        <taxon>Gemmatimonadota</taxon>
        <taxon>Gemmatimonadia</taxon>
        <taxon>Gemmatimonadales</taxon>
        <taxon>Gemmatimonadaceae</taxon>
        <taxon>Gemmatirosa</taxon>
    </lineage>
</organism>
<dbReference type="GO" id="GO:0004654">
    <property type="term" value="F:polyribonucleotide nucleotidyltransferase activity"/>
    <property type="evidence" value="ECO:0007669"/>
    <property type="project" value="UniProtKB-UniRule"/>
</dbReference>
<dbReference type="NCBIfam" id="NF008805">
    <property type="entry name" value="PRK11824.1"/>
    <property type="match status" value="1"/>
</dbReference>
<evidence type="ECO:0000256" key="2">
    <source>
        <dbReference type="ARBA" id="ARBA00022490"/>
    </source>
</evidence>
<dbReference type="RefSeq" id="WP_025412400.1">
    <property type="nucleotide sequence ID" value="NZ_CP007128.1"/>
</dbReference>
<evidence type="ECO:0000256" key="4">
    <source>
        <dbReference type="ARBA" id="ARBA00022695"/>
    </source>
</evidence>
<dbReference type="PANTHER" id="PTHR11252">
    <property type="entry name" value="POLYRIBONUCLEOTIDE NUCLEOTIDYLTRANSFERASE"/>
    <property type="match status" value="1"/>
</dbReference>
<evidence type="ECO:0000256" key="1">
    <source>
        <dbReference type="ARBA" id="ARBA00007404"/>
    </source>
</evidence>
<evidence type="ECO:0000313" key="11">
    <source>
        <dbReference type="EMBL" id="AHG90938.1"/>
    </source>
</evidence>
<comment type="catalytic activity">
    <reaction evidence="8">
        <text>RNA(n+1) + phosphate = RNA(n) + a ribonucleoside 5'-diphosphate</text>
        <dbReference type="Rhea" id="RHEA:22096"/>
        <dbReference type="Rhea" id="RHEA-COMP:14527"/>
        <dbReference type="Rhea" id="RHEA-COMP:17342"/>
        <dbReference type="ChEBI" id="CHEBI:43474"/>
        <dbReference type="ChEBI" id="CHEBI:57930"/>
        <dbReference type="ChEBI" id="CHEBI:140395"/>
        <dbReference type="EC" id="2.7.7.8"/>
    </reaction>
</comment>
<dbReference type="GO" id="GO:0000175">
    <property type="term" value="F:3'-5'-RNA exonuclease activity"/>
    <property type="evidence" value="ECO:0007669"/>
    <property type="project" value="TreeGrafter"/>
</dbReference>
<dbReference type="CDD" id="cd02393">
    <property type="entry name" value="KH-I_PNPase"/>
    <property type="match status" value="1"/>
</dbReference>
<dbReference type="InterPro" id="IPR004088">
    <property type="entry name" value="KH_dom_type_1"/>
</dbReference>
<dbReference type="SMART" id="SM00316">
    <property type="entry name" value="S1"/>
    <property type="match status" value="1"/>
</dbReference>
<dbReference type="SMART" id="SM00322">
    <property type="entry name" value="KH"/>
    <property type="match status" value="1"/>
</dbReference>
<dbReference type="Pfam" id="PF01138">
    <property type="entry name" value="RNase_PH"/>
    <property type="match status" value="2"/>
</dbReference>
<comment type="subcellular location">
    <subcellularLocation>
        <location evidence="8">Cytoplasm</location>
    </subcellularLocation>
</comment>
<evidence type="ECO:0000256" key="9">
    <source>
        <dbReference type="SAM" id="MobiDB-lite"/>
    </source>
</evidence>
<keyword evidence="5 8" id="KW-0479">Metal-binding</keyword>
<keyword evidence="6 8" id="KW-0460">Magnesium</keyword>
<gene>
    <name evidence="8" type="primary">pnp</name>
    <name evidence="11" type="ORF">J421_3401</name>
</gene>
<dbReference type="InterPro" id="IPR012340">
    <property type="entry name" value="NA-bd_OB-fold"/>
</dbReference>
<dbReference type="PROSITE" id="PS50084">
    <property type="entry name" value="KH_TYPE_1"/>
    <property type="match status" value="1"/>
</dbReference>
<dbReference type="InterPro" id="IPR015848">
    <property type="entry name" value="PNPase_PH_RNA-bd_bac/org-type"/>
</dbReference>
<dbReference type="Pfam" id="PF00013">
    <property type="entry name" value="KH_1"/>
    <property type="match status" value="1"/>
</dbReference>
<feature type="compositionally biased region" description="Basic and acidic residues" evidence="9">
    <location>
        <begin position="706"/>
        <end position="738"/>
    </location>
</feature>
<dbReference type="EMBL" id="CP007128">
    <property type="protein sequence ID" value="AHG90938.1"/>
    <property type="molecule type" value="Genomic_DNA"/>
</dbReference>
<dbReference type="FunFam" id="3.30.230.70:FF:000001">
    <property type="entry name" value="Polyribonucleotide nucleotidyltransferase"/>
    <property type="match status" value="1"/>
</dbReference>
<dbReference type="GO" id="GO:0006402">
    <property type="term" value="P:mRNA catabolic process"/>
    <property type="evidence" value="ECO:0007669"/>
    <property type="project" value="UniProtKB-UniRule"/>
</dbReference>
<dbReference type="GO" id="GO:0005829">
    <property type="term" value="C:cytosol"/>
    <property type="evidence" value="ECO:0007669"/>
    <property type="project" value="TreeGrafter"/>
</dbReference>
<dbReference type="CDD" id="cd11364">
    <property type="entry name" value="RNase_PH_PNPase_2"/>
    <property type="match status" value="1"/>
</dbReference>
<dbReference type="GO" id="GO:0006396">
    <property type="term" value="P:RNA processing"/>
    <property type="evidence" value="ECO:0007669"/>
    <property type="project" value="InterPro"/>
</dbReference>
<dbReference type="FunFam" id="2.40.50.140:FF:000189">
    <property type="entry name" value="Polyribonucleotide nucleotidyltransferase, putative"/>
    <property type="match status" value="1"/>
</dbReference>